<comment type="caution">
    <text evidence="16">The sequence shown here is derived from an EMBL/GenBank/DDBJ whole genome shotgun (WGS) entry which is preliminary data.</text>
</comment>
<evidence type="ECO:0000256" key="7">
    <source>
        <dbReference type="ARBA" id="ARBA00023136"/>
    </source>
</evidence>
<accession>A0AAE1F6G9</accession>
<keyword evidence="12" id="KW-1133">Transmembrane helix</keyword>
<keyword evidence="7 12" id="KW-0472">Membrane</keyword>
<dbReference type="Gene3D" id="3.10.100.10">
    <property type="entry name" value="Mannose-Binding Protein A, subunit A"/>
    <property type="match status" value="1"/>
</dbReference>
<dbReference type="InterPro" id="IPR016186">
    <property type="entry name" value="C-type_lectin-like/link_sf"/>
</dbReference>
<dbReference type="Gene3D" id="4.10.400.10">
    <property type="entry name" value="Low-density Lipoprotein Receptor"/>
    <property type="match status" value="1"/>
</dbReference>
<feature type="transmembrane region" description="Helical" evidence="12">
    <location>
        <begin position="756"/>
        <end position="777"/>
    </location>
</feature>
<evidence type="ECO:0000256" key="5">
    <source>
        <dbReference type="ARBA" id="ARBA00022737"/>
    </source>
</evidence>
<feature type="disulfide bond" evidence="10">
    <location>
        <begin position="506"/>
        <end position="524"/>
    </location>
</feature>
<evidence type="ECO:0000256" key="8">
    <source>
        <dbReference type="ARBA" id="ARBA00023157"/>
    </source>
</evidence>
<dbReference type="SUPFAM" id="SSF90112">
    <property type="entry name" value="Neurotransmitter-gated ion-channel transmembrane pore"/>
    <property type="match status" value="1"/>
</dbReference>
<dbReference type="GO" id="GO:0046872">
    <property type="term" value="F:metal ion binding"/>
    <property type="evidence" value="ECO:0007669"/>
    <property type="project" value="UniProtKB-KW"/>
</dbReference>
<dbReference type="InterPro" id="IPR013320">
    <property type="entry name" value="ConA-like_dom_sf"/>
</dbReference>
<evidence type="ECO:0000313" key="16">
    <source>
        <dbReference type="EMBL" id="KAK3867318.1"/>
    </source>
</evidence>
<dbReference type="GO" id="GO:0016020">
    <property type="term" value="C:membrane"/>
    <property type="evidence" value="ECO:0007669"/>
    <property type="project" value="UniProtKB-SubCell"/>
</dbReference>
<evidence type="ECO:0000256" key="4">
    <source>
        <dbReference type="ARBA" id="ARBA00022729"/>
    </source>
</evidence>
<feature type="chain" id="PRO_5042092712" evidence="13">
    <location>
        <begin position="23"/>
        <end position="942"/>
    </location>
</feature>
<dbReference type="PROSITE" id="PS50068">
    <property type="entry name" value="LDLRA_2"/>
    <property type="match status" value="1"/>
</dbReference>
<dbReference type="SMART" id="SM00159">
    <property type="entry name" value="PTX"/>
    <property type="match status" value="1"/>
</dbReference>
<evidence type="ECO:0000256" key="3">
    <source>
        <dbReference type="ARBA" id="ARBA00022723"/>
    </source>
</evidence>
<keyword evidence="9" id="KW-0325">Glycoprotein</keyword>
<protein>
    <submittedName>
        <fullName evidence="16">Uncharacterized protein</fullName>
    </submittedName>
</protein>
<dbReference type="InterPro" id="IPR038050">
    <property type="entry name" value="Neuro_actylchol_rec"/>
</dbReference>
<dbReference type="PROSITE" id="PS51828">
    <property type="entry name" value="PTX_2"/>
    <property type="match status" value="1"/>
</dbReference>
<feature type="domain" description="Pentraxin (PTX)" evidence="15">
    <location>
        <begin position="57"/>
        <end position="264"/>
    </location>
</feature>
<dbReference type="InterPro" id="IPR023415">
    <property type="entry name" value="LDLR_class-A_CS"/>
</dbReference>
<keyword evidence="4 13" id="KW-0732">Signal</keyword>
<feature type="domain" description="C-type lectin" evidence="14">
    <location>
        <begin position="273"/>
        <end position="390"/>
    </location>
</feature>
<keyword evidence="6" id="KW-0106">Calcium</keyword>
<dbReference type="SUPFAM" id="SSF56436">
    <property type="entry name" value="C-type lectin-like"/>
    <property type="match status" value="1"/>
</dbReference>
<gene>
    <name evidence="16" type="ORF">Pcinc_027213</name>
</gene>
<dbReference type="EMBL" id="JAWQEG010003231">
    <property type="protein sequence ID" value="KAK3867318.1"/>
    <property type="molecule type" value="Genomic_DNA"/>
</dbReference>
<keyword evidence="17" id="KW-1185">Reference proteome</keyword>
<dbReference type="InterPro" id="IPR006029">
    <property type="entry name" value="Neurotrans-gated_channel_TM"/>
</dbReference>
<dbReference type="Pfam" id="PF00057">
    <property type="entry name" value="Ldl_recept_a"/>
    <property type="match status" value="1"/>
</dbReference>
<dbReference type="SUPFAM" id="SSF63712">
    <property type="entry name" value="Nicotinic receptor ligand binding domain-like"/>
    <property type="match status" value="1"/>
</dbReference>
<dbReference type="InterPro" id="IPR051360">
    <property type="entry name" value="Neuronal_Pentraxin_Related"/>
</dbReference>
<evidence type="ECO:0000256" key="10">
    <source>
        <dbReference type="PROSITE-ProRule" id="PRU00124"/>
    </source>
</evidence>
<feature type="transmembrane region" description="Helical" evidence="12">
    <location>
        <begin position="916"/>
        <end position="938"/>
    </location>
</feature>
<feature type="transmembrane region" description="Helical" evidence="12">
    <location>
        <begin position="783"/>
        <end position="801"/>
    </location>
</feature>
<evidence type="ECO:0000259" key="15">
    <source>
        <dbReference type="PROSITE" id="PS51828"/>
    </source>
</evidence>
<dbReference type="Pfam" id="PF00354">
    <property type="entry name" value="Pentaxin"/>
    <property type="match status" value="1"/>
</dbReference>
<dbReference type="InterPro" id="IPR018000">
    <property type="entry name" value="Neurotransmitter_ion_chnl_CS"/>
</dbReference>
<feature type="transmembrane region" description="Helical" evidence="12">
    <location>
        <begin position="813"/>
        <end position="838"/>
    </location>
</feature>
<evidence type="ECO:0000256" key="9">
    <source>
        <dbReference type="ARBA" id="ARBA00023180"/>
    </source>
</evidence>
<organism evidence="16 17">
    <name type="scientific">Petrolisthes cinctipes</name>
    <name type="common">Flat porcelain crab</name>
    <dbReference type="NCBI Taxonomy" id="88211"/>
    <lineage>
        <taxon>Eukaryota</taxon>
        <taxon>Metazoa</taxon>
        <taxon>Ecdysozoa</taxon>
        <taxon>Arthropoda</taxon>
        <taxon>Crustacea</taxon>
        <taxon>Multicrustacea</taxon>
        <taxon>Malacostraca</taxon>
        <taxon>Eumalacostraca</taxon>
        <taxon>Eucarida</taxon>
        <taxon>Decapoda</taxon>
        <taxon>Pleocyemata</taxon>
        <taxon>Anomura</taxon>
        <taxon>Galatheoidea</taxon>
        <taxon>Porcellanidae</taxon>
        <taxon>Petrolisthes</taxon>
    </lineage>
</organism>
<keyword evidence="3" id="KW-0479">Metal-binding</keyword>
<dbReference type="PRINTS" id="PR00895">
    <property type="entry name" value="PENTAXIN"/>
</dbReference>
<dbReference type="FunFam" id="4.10.400.10:FF:000034">
    <property type="entry name" value="Low-density lipoprotein receptor-related protein 2"/>
    <property type="match status" value="1"/>
</dbReference>
<evidence type="ECO:0000256" key="6">
    <source>
        <dbReference type="ARBA" id="ARBA00022837"/>
    </source>
</evidence>
<dbReference type="Gene3D" id="2.70.170.10">
    <property type="entry name" value="Neurotransmitter-gated ion-channel ligand-binding domain"/>
    <property type="match status" value="1"/>
</dbReference>
<keyword evidence="5" id="KW-0677">Repeat</keyword>
<sequence>MWPNALLLAILSLATLPFLTTSQTQPPPGGNEGRDAVVEDRDTVVEDRDAVVVGRDESRVLVLQRSGKPTATSHARLVSVFPSLASFTACYWLRLVRFREESTLMSYAVSDSRDNELRMDHRVGQYKVSVQSRWAEVTLTTPFRFWSHFCFTFNQDESVWSVYMDGDMKASGTLTPTPSTLEPGGAFIIGQEQDSMGGGFQRDQSFSGEITHLNFWSSVLSNNTINRVARCKDRQEGDALGWSQQVWDIKGEVEWQVRKTVDVCNRRSRQVTFFPDRFSLQEGRHLCKVVGGRMQVPLNTLENTQLYDVSVGRAKHCSGGQGSSFMWLGATDQRKERQWEYLDTGEAITWESTWRGSGPNGGKAENCLVMLTGSFPARWSDIACLDSYEFCIPCEFTSLSTLYLKGPALCPNSPFNRKYVLGPEEGGRPTLQGFYHSDIYWDTDNHTWTLHSHKVPGATVTWKPPEEGMYPFGTRIWKLAGKVCRLAPGTPVKLTLSVCSEGQFTCLDGSCIPLIRRCDLRIDCQDQSDEVDCTLVQLSHGYSNTIPPPSATLGKPLRVIFYINIISFPSIVTQDLLFRTTVALSLRWKDIRLSYLNLKDDTTLNLLNGVTVDSVWTPRVFFSNARGNVFTNLEQGSRVEVVRGGQPTPAPPHLTHEVNIFSGRQSSLEMSQLYTLTYNCDFDLAMFPFDAQTCGLDFTLVSAAGTYMELIPGASNYSGNKLLIEYTIGRVNMETTTDGQFSRLRVYVRFLRRFQFYLLTLYIPTTLLMLIAYATFFFNPDDFNSRIVVALTALLVLSSLFTQTSNSLPKTSYFKLVDIWLFFSIVMIFLVTMMQTLIDFVPQDTNIFSRCRRFVTTTTSSKTTLVQVQELSKGGEARTMYPSEVLVGEEKGKNNNNNKKRSNGGVNMGMMKAGRALVPLIFCVFNMAYWGSALSHLAKIDG</sequence>
<dbReference type="AlphaFoldDB" id="A0AAE1F6G9"/>
<reference evidence="16" key="1">
    <citation type="submission" date="2023-10" db="EMBL/GenBank/DDBJ databases">
        <title>Genome assemblies of two species of porcelain crab, Petrolisthes cinctipes and Petrolisthes manimaculis (Anomura: Porcellanidae).</title>
        <authorList>
            <person name="Angst P."/>
        </authorList>
    </citation>
    <scope>NUCLEOTIDE SEQUENCE</scope>
    <source>
        <strain evidence="16">PB745_01</strain>
        <tissue evidence="16">Gill</tissue>
    </source>
</reference>
<evidence type="ECO:0000256" key="11">
    <source>
        <dbReference type="PROSITE-ProRule" id="PRU01172"/>
    </source>
</evidence>
<dbReference type="InterPro" id="IPR016187">
    <property type="entry name" value="CTDL_fold"/>
</dbReference>
<dbReference type="Gene3D" id="1.20.58.390">
    <property type="entry name" value="Neurotransmitter-gated ion-channel transmembrane domain"/>
    <property type="match status" value="1"/>
</dbReference>
<dbReference type="SUPFAM" id="SSF57424">
    <property type="entry name" value="LDL receptor-like module"/>
    <property type="match status" value="1"/>
</dbReference>
<dbReference type="PANTHER" id="PTHR19277:SF161">
    <property type="entry name" value="LAMININ G DOMAIN-CONTAINING PROTEIN"/>
    <property type="match status" value="1"/>
</dbReference>
<evidence type="ECO:0000313" key="17">
    <source>
        <dbReference type="Proteomes" id="UP001286313"/>
    </source>
</evidence>
<dbReference type="Pfam" id="PF02932">
    <property type="entry name" value="Neur_chan_memb"/>
    <property type="match status" value="1"/>
</dbReference>
<dbReference type="InterPro" id="IPR001304">
    <property type="entry name" value="C-type_lectin-like"/>
</dbReference>
<proteinExistence type="predicted"/>
<dbReference type="SUPFAM" id="SSF49899">
    <property type="entry name" value="Concanavalin A-like lectins/glucanases"/>
    <property type="match status" value="1"/>
</dbReference>
<dbReference type="Pfam" id="PF02931">
    <property type="entry name" value="Neur_chan_LBD"/>
    <property type="match status" value="1"/>
</dbReference>
<comment type="subcellular location">
    <subcellularLocation>
        <location evidence="2">Membrane</location>
        <topology evidence="2">Multi-pass membrane protein</topology>
    </subcellularLocation>
</comment>
<evidence type="ECO:0000256" key="2">
    <source>
        <dbReference type="ARBA" id="ARBA00004141"/>
    </source>
</evidence>
<evidence type="ECO:0000256" key="13">
    <source>
        <dbReference type="SAM" id="SignalP"/>
    </source>
</evidence>
<feature type="signal peptide" evidence="13">
    <location>
        <begin position="1"/>
        <end position="22"/>
    </location>
</feature>
<name>A0AAE1F6G9_PETCI</name>
<comment type="cofactor">
    <cofactor evidence="1">
        <name>Ca(2+)</name>
        <dbReference type="ChEBI" id="CHEBI:29108"/>
    </cofactor>
</comment>
<evidence type="ECO:0000259" key="14">
    <source>
        <dbReference type="PROSITE" id="PS50041"/>
    </source>
</evidence>
<dbReference type="InterPro" id="IPR002172">
    <property type="entry name" value="LDrepeatLR_classA_rpt"/>
</dbReference>
<dbReference type="InterPro" id="IPR006202">
    <property type="entry name" value="Neur_chan_lig-bd"/>
</dbReference>
<feature type="disulfide bond" evidence="10">
    <location>
        <begin position="499"/>
        <end position="511"/>
    </location>
</feature>
<dbReference type="InterPro" id="IPR036719">
    <property type="entry name" value="Neuro-gated_channel_TM_sf"/>
</dbReference>
<dbReference type="InterPro" id="IPR036055">
    <property type="entry name" value="LDL_receptor-like_sf"/>
</dbReference>
<dbReference type="PROSITE" id="PS01209">
    <property type="entry name" value="LDLRA_1"/>
    <property type="match status" value="1"/>
</dbReference>
<dbReference type="InterPro" id="IPR036734">
    <property type="entry name" value="Neur_chan_lig-bd_sf"/>
</dbReference>
<keyword evidence="12" id="KW-0812">Transmembrane</keyword>
<dbReference type="CDD" id="cd00112">
    <property type="entry name" value="LDLa"/>
    <property type="match status" value="1"/>
</dbReference>
<dbReference type="PROSITE" id="PS00236">
    <property type="entry name" value="NEUROTR_ION_CHANNEL"/>
    <property type="match status" value="1"/>
</dbReference>
<dbReference type="PROSITE" id="PS50041">
    <property type="entry name" value="C_TYPE_LECTIN_2"/>
    <property type="match status" value="1"/>
</dbReference>
<dbReference type="Pfam" id="PF00059">
    <property type="entry name" value="Lectin_C"/>
    <property type="match status" value="1"/>
</dbReference>
<dbReference type="InterPro" id="IPR001759">
    <property type="entry name" value="PTX_dom"/>
</dbReference>
<dbReference type="Proteomes" id="UP001286313">
    <property type="component" value="Unassembled WGS sequence"/>
</dbReference>
<dbReference type="Gene3D" id="2.60.120.200">
    <property type="match status" value="1"/>
</dbReference>
<dbReference type="PANTHER" id="PTHR19277">
    <property type="entry name" value="PENTRAXIN"/>
    <property type="match status" value="1"/>
</dbReference>
<dbReference type="GO" id="GO:0005230">
    <property type="term" value="F:extracellular ligand-gated monoatomic ion channel activity"/>
    <property type="evidence" value="ECO:0007669"/>
    <property type="project" value="InterPro"/>
</dbReference>
<evidence type="ECO:0000256" key="1">
    <source>
        <dbReference type="ARBA" id="ARBA00001913"/>
    </source>
</evidence>
<feature type="disulfide bond" evidence="10">
    <location>
        <begin position="518"/>
        <end position="533"/>
    </location>
</feature>
<evidence type="ECO:0000256" key="12">
    <source>
        <dbReference type="SAM" id="Phobius"/>
    </source>
</evidence>
<keyword evidence="8 10" id="KW-1015">Disulfide bond</keyword>
<dbReference type="SMART" id="SM00192">
    <property type="entry name" value="LDLa"/>
    <property type="match status" value="1"/>
</dbReference>
<comment type="caution">
    <text evidence="11">Lacks conserved residue(s) required for the propagation of feature annotation.</text>
</comment>